<protein>
    <submittedName>
        <fullName evidence="1">Uncharacterized protein</fullName>
    </submittedName>
</protein>
<reference evidence="1" key="1">
    <citation type="submission" date="2023-03" db="UniProtKB">
        <authorList>
            <consortium name="EnsemblPlants"/>
        </authorList>
    </citation>
    <scope>IDENTIFICATION</scope>
</reference>
<dbReference type="Gramene" id="MELO3C032413.2.1">
    <property type="protein sequence ID" value="MELO3C032413.2.1"/>
    <property type="gene ID" value="MELO3C032413.2"/>
</dbReference>
<evidence type="ECO:0000313" key="1">
    <source>
        <dbReference type="EnsemblPlants" id="MELO3C032413.2.1"/>
    </source>
</evidence>
<sequence length="74" mass="8234">MYAQQLFNAYPTIVGPITLYNLVSKTYIALTSISKTSALARSCHSEYELNNTIVQLLPNAVREITSAVIFCSLY</sequence>
<accession>A0A9I9EDX0</accession>
<name>A0A9I9EDX0_CUCME</name>
<organism evidence="1">
    <name type="scientific">Cucumis melo</name>
    <name type="common">Muskmelon</name>
    <dbReference type="NCBI Taxonomy" id="3656"/>
    <lineage>
        <taxon>Eukaryota</taxon>
        <taxon>Viridiplantae</taxon>
        <taxon>Streptophyta</taxon>
        <taxon>Embryophyta</taxon>
        <taxon>Tracheophyta</taxon>
        <taxon>Spermatophyta</taxon>
        <taxon>Magnoliopsida</taxon>
        <taxon>eudicotyledons</taxon>
        <taxon>Gunneridae</taxon>
        <taxon>Pentapetalae</taxon>
        <taxon>rosids</taxon>
        <taxon>fabids</taxon>
        <taxon>Cucurbitales</taxon>
        <taxon>Cucurbitaceae</taxon>
        <taxon>Benincaseae</taxon>
        <taxon>Cucumis</taxon>
    </lineage>
</organism>
<dbReference type="AlphaFoldDB" id="A0A9I9EDX0"/>
<proteinExistence type="predicted"/>
<dbReference type="EnsemblPlants" id="MELO3C032413.2.1">
    <property type="protein sequence ID" value="MELO3C032413.2.1"/>
    <property type="gene ID" value="MELO3C032413.2"/>
</dbReference>